<evidence type="ECO:0000256" key="7">
    <source>
        <dbReference type="ARBA" id="ARBA00048259"/>
    </source>
</evidence>
<name>A0A7S4ADM5_9STRA</name>
<dbReference type="PANTHER" id="PTHR11952:SF9">
    <property type="entry name" value="UDP-SUGAR PYROPHOSPHORYLASE"/>
    <property type="match status" value="1"/>
</dbReference>
<feature type="signal peptide" evidence="9">
    <location>
        <begin position="1"/>
        <end position="22"/>
    </location>
</feature>
<evidence type="ECO:0000256" key="8">
    <source>
        <dbReference type="SAM" id="MobiDB-lite"/>
    </source>
</evidence>
<dbReference type="InterPro" id="IPR029044">
    <property type="entry name" value="Nucleotide-diphossugar_trans"/>
</dbReference>
<dbReference type="FunFam" id="2.160.10.30:FF:000001">
    <property type="entry name" value="UDP-sugar pyrophosphorylase"/>
    <property type="match status" value="1"/>
</dbReference>
<comment type="catalytic activity">
    <reaction evidence="7">
        <text>a monosaccharide 1-phosphate + UTP + H(+) = a UDP-monosaccharide + diphosphate</text>
        <dbReference type="Rhea" id="RHEA:13205"/>
        <dbReference type="ChEBI" id="CHEBI:15378"/>
        <dbReference type="ChEBI" id="CHEBI:33019"/>
        <dbReference type="ChEBI" id="CHEBI:46398"/>
        <dbReference type="ChEBI" id="CHEBI:140358"/>
        <dbReference type="ChEBI" id="CHEBI:140359"/>
        <dbReference type="EC" id="2.7.7.64"/>
    </reaction>
</comment>
<gene>
    <name evidence="10" type="ORF">PAUS00366_LOCUS4942</name>
</gene>
<evidence type="ECO:0000256" key="3">
    <source>
        <dbReference type="ARBA" id="ARBA00022679"/>
    </source>
</evidence>
<dbReference type="AlphaFoldDB" id="A0A7S4ADM5"/>
<feature type="chain" id="PRO_5031279366" description="UTP-monosaccharide-1-phosphate uridylyltransferase" evidence="9">
    <location>
        <begin position="23"/>
        <end position="710"/>
    </location>
</feature>
<feature type="compositionally biased region" description="Low complexity" evidence="8">
    <location>
        <begin position="56"/>
        <end position="76"/>
    </location>
</feature>
<dbReference type="Gene3D" id="2.160.10.30">
    <property type="match status" value="1"/>
</dbReference>
<dbReference type="GO" id="GO:0003977">
    <property type="term" value="F:UDP-N-acetylglucosamine diphosphorylase activity"/>
    <property type="evidence" value="ECO:0007669"/>
    <property type="project" value="TreeGrafter"/>
</dbReference>
<organism evidence="10">
    <name type="scientific">Pseudo-nitzschia australis</name>
    <dbReference type="NCBI Taxonomy" id="44445"/>
    <lineage>
        <taxon>Eukaryota</taxon>
        <taxon>Sar</taxon>
        <taxon>Stramenopiles</taxon>
        <taxon>Ochrophyta</taxon>
        <taxon>Bacillariophyta</taxon>
        <taxon>Bacillariophyceae</taxon>
        <taxon>Bacillariophycidae</taxon>
        <taxon>Bacillariales</taxon>
        <taxon>Bacillariaceae</taxon>
        <taxon>Pseudo-nitzschia</taxon>
    </lineage>
</organism>
<comment type="cofactor">
    <cofactor evidence="1">
        <name>Mn(2+)</name>
        <dbReference type="ChEBI" id="CHEBI:29035"/>
    </cofactor>
</comment>
<protein>
    <recommendedName>
        <fullName evidence="6">UTP-monosaccharide-1-phosphate uridylyltransferase</fullName>
        <ecNumber evidence="6">2.7.7.64</ecNumber>
    </recommendedName>
</protein>
<keyword evidence="9" id="KW-0732">Signal</keyword>
<dbReference type="EMBL" id="HBIX01006253">
    <property type="protein sequence ID" value="CAE0712190.1"/>
    <property type="molecule type" value="Transcribed_RNA"/>
</dbReference>
<dbReference type="GO" id="GO:0051748">
    <property type="term" value="F:UTP-monosaccharide-1-phosphate uridylyltransferase activity"/>
    <property type="evidence" value="ECO:0007669"/>
    <property type="project" value="UniProtKB-EC"/>
</dbReference>
<evidence type="ECO:0000256" key="4">
    <source>
        <dbReference type="ARBA" id="ARBA00022695"/>
    </source>
</evidence>
<evidence type="ECO:0000256" key="6">
    <source>
        <dbReference type="ARBA" id="ARBA00039080"/>
    </source>
</evidence>
<keyword evidence="3" id="KW-0808">Transferase</keyword>
<evidence type="ECO:0000256" key="2">
    <source>
        <dbReference type="ARBA" id="ARBA00001946"/>
    </source>
</evidence>
<dbReference type="InterPro" id="IPR039741">
    <property type="entry name" value="UDP-sugar_pyrophosphorylase"/>
</dbReference>
<dbReference type="PANTHER" id="PTHR11952">
    <property type="entry name" value="UDP- GLUCOSE PYROPHOSPHORYLASE"/>
    <property type="match status" value="1"/>
</dbReference>
<sequence>MKFQFTAAFSLLLLNASASSFAANSPRNCNKQRGWSSLVKSRIPFVSGGAITASGSGVGTTSASTTTKLNSSTASTPASEVIAPENLELLSERGRRVILSLVEHDVDGFQSHVYADWPEAGTADEEKKRLAEQLADLDSSYPGGLAAYTSKARALLKESADGTNPFEDFEAVLSEGETLSYDGEGTMSFAEAEKIGMEGISGAAFVLVAGGLGERLGYSGIKLSLETNLCTEECYLEVYIKYIKAVQHLARTKTGRDDIRIPLVIMTSGDTDQPTRDLLKDNDYFGMDEDMVTIVMQDKVPALNNNNAALALKDDDRWTVQTKPHGHGDVHHLLYREGLVDQWEKEGRTHVVFLQDTNELVINSVIPVLGVSISKGFDMNSICIPRLAGEAAGAIARLEHKSDPSKSLVINVEYNQLDPLLRSQGDCKGDVADPSTGYSPYPGNANNLVIALGAYAKTLRGEDQGVVLEFVNPKYKDETRTDFKKPTRLECMMQDIPKLFQKELGSNVSVGFTMLDRWFTFSPAKNSLESGIEAVEGGSTAPGTMSSAESDKYIQNQRKLKFAGVELPVTNVPDDLVAVGGIPVTSPGPRVVLAPSFAISQEEILQKVQGDNNKITARSSVVLEGHHLTIQNLDLDGALVIKCGDETHVTVDGLKVQNKGWELVENEAGADYPENVSIRGYTMAKHETKEYILNEPGSFVIGEDGEVKKI</sequence>
<evidence type="ECO:0000256" key="1">
    <source>
        <dbReference type="ARBA" id="ARBA00001936"/>
    </source>
</evidence>
<accession>A0A7S4ADM5</accession>
<dbReference type="EC" id="2.7.7.64" evidence="6"/>
<dbReference type="GO" id="GO:0006048">
    <property type="term" value="P:UDP-N-acetylglucosamine biosynthetic process"/>
    <property type="evidence" value="ECO:0007669"/>
    <property type="project" value="TreeGrafter"/>
</dbReference>
<dbReference type="SUPFAM" id="SSF53448">
    <property type="entry name" value="Nucleotide-diphospho-sugar transferases"/>
    <property type="match status" value="1"/>
</dbReference>
<evidence type="ECO:0000256" key="9">
    <source>
        <dbReference type="SAM" id="SignalP"/>
    </source>
</evidence>
<reference evidence="10" key="1">
    <citation type="submission" date="2021-01" db="EMBL/GenBank/DDBJ databases">
        <authorList>
            <person name="Corre E."/>
            <person name="Pelletier E."/>
            <person name="Niang G."/>
            <person name="Scheremetjew M."/>
            <person name="Finn R."/>
            <person name="Kale V."/>
            <person name="Holt S."/>
            <person name="Cochrane G."/>
            <person name="Meng A."/>
            <person name="Brown T."/>
            <person name="Cohen L."/>
        </authorList>
    </citation>
    <scope>NUCLEOTIDE SEQUENCE</scope>
    <source>
        <strain evidence="10">10249 10 AB</strain>
    </source>
</reference>
<dbReference type="Pfam" id="PF01704">
    <property type="entry name" value="UDPGP"/>
    <property type="match status" value="1"/>
</dbReference>
<comment type="cofactor">
    <cofactor evidence="2">
        <name>Mg(2+)</name>
        <dbReference type="ChEBI" id="CHEBI:18420"/>
    </cofactor>
</comment>
<keyword evidence="4" id="KW-0548">Nucleotidyltransferase</keyword>
<evidence type="ECO:0000313" key="10">
    <source>
        <dbReference type="EMBL" id="CAE0712190.1"/>
    </source>
</evidence>
<dbReference type="InterPro" id="IPR002618">
    <property type="entry name" value="UDPGP_fam"/>
</dbReference>
<dbReference type="Gene3D" id="3.90.550.10">
    <property type="entry name" value="Spore Coat Polysaccharide Biosynthesis Protein SpsA, Chain A"/>
    <property type="match status" value="1"/>
</dbReference>
<proteinExistence type="inferred from homology"/>
<evidence type="ECO:0000256" key="5">
    <source>
        <dbReference type="ARBA" id="ARBA00038047"/>
    </source>
</evidence>
<comment type="similarity">
    <text evidence="5">Belongs to the USP family.</text>
</comment>
<feature type="region of interest" description="Disordered" evidence="8">
    <location>
        <begin position="56"/>
        <end position="77"/>
    </location>
</feature>